<evidence type="ECO:0000256" key="1">
    <source>
        <dbReference type="PROSITE-ProRule" id="PRU00047"/>
    </source>
</evidence>
<reference evidence="3 4" key="1">
    <citation type="journal article" date="2018" name="Mol. Plant">
        <title>The genome of Artemisia annua provides insight into the evolution of Asteraceae family and artemisinin biosynthesis.</title>
        <authorList>
            <person name="Shen Q."/>
            <person name="Zhang L."/>
            <person name="Liao Z."/>
            <person name="Wang S."/>
            <person name="Yan T."/>
            <person name="Shi P."/>
            <person name="Liu M."/>
            <person name="Fu X."/>
            <person name="Pan Q."/>
            <person name="Wang Y."/>
            <person name="Lv Z."/>
            <person name="Lu X."/>
            <person name="Zhang F."/>
            <person name="Jiang W."/>
            <person name="Ma Y."/>
            <person name="Chen M."/>
            <person name="Hao X."/>
            <person name="Li L."/>
            <person name="Tang Y."/>
            <person name="Lv G."/>
            <person name="Zhou Y."/>
            <person name="Sun X."/>
            <person name="Brodelius P.E."/>
            <person name="Rose J.K.C."/>
            <person name="Tang K."/>
        </authorList>
    </citation>
    <scope>NUCLEOTIDE SEQUENCE [LARGE SCALE GENOMIC DNA]</scope>
    <source>
        <strain evidence="4">cv. Huhao1</strain>
        <tissue evidence="3">Leaf</tissue>
    </source>
</reference>
<dbReference type="GO" id="GO:0003964">
    <property type="term" value="F:RNA-directed DNA polymerase activity"/>
    <property type="evidence" value="ECO:0007669"/>
    <property type="project" value="UniProtKB-KW"/>
</dbReference>
<dbReference type="Proteomes" id="UP000245207">
    <property type="component" value="Unassembled WGS sequence"/>
</dbReference>
<evidence type="ECO:0000313" key="3">
    <source>
        <dbReference type="EMBL" id="PWA49678.1"/>
    </source>
</evidence>
<organism evidence="3 4">
    <name type="scientific">Artemisia annua</name>
    <name type="common">Sweet wormwood</name>
    <dbReference type="NCBI Taxonomy" id="35608"/>
    <lineage>
        <taxon>Eukaryota</taxon>
        <taxon>Viridiplantae</taxon>
        <taxon>Streptophyta</taxon>
        <taxon>Embryophyta</taxon>
        <taxon>Tracheophyta</taxon>
        <taxon>Spermatophyta</taxon>
        <taxon>Magnoliopsida</taxon>
        <taxon>eudicotyledons</taxon>
        <taxon>Gunneridae</taxon>
        <taxon>Pentapetalae</taxon>
        <taxon>asterids</taxon>
        <taxon>campanulids</taxon>
        <taxon>Asterales</taxon>
        <taxon>Asteraceae</taxon>
        <taxon>Asteroideae</taxon>
        <taxon>Anthemideae</taxon>
        <taxon>Artemisiinae</taxon>
        <taxon>Artemisia</taxon>
    </lineage>
</organism>
<dbReference type="GO" id="GO:0008270">
    <property type="term" value="F:zinc ion binding"/>
    <property type="evidence" value="ECO:0007669"/>
    <property type="project" value="UniProtKB-KW"/>
</dbReference>
<dbReference type="AlphaFoldDB" id="A0A2U1LKZ5"/>
<name>A0A2U1LKZ5_ARTAN</name>
<dbReference type="PROSITE" id="PS50158">
    <property type="entry name" value="ZF_CCHC"/>
    <property type="match status" value="1"/>
</dbReference>
<protein>
    <submittedName>
        <fullName evidence="3">Reverse transcriptase domain-containing protein</fullName>
    </submittedName>
</protein>
<accession>A0A2U1LKZ5</accession>
<dbReference type="EMBL" id="PKPP01008827">
    <property type="protein sequence ID" value="PWA49678.1"/>
    <property type="molecule type" value="Genomic_DNA"/>
</dbReference>
<dbReference type="GO" id="GO:0003676">
    <property type="term" value="F:nucleic acid binding"/>
    <property type="evidence" value="ECO:0007669"/>
    <property type="project" value="InterPro"/>
</dbReference>
<proteinExistence type="predicted"/>
<keyword evidence="3" id="KW-0548">Nucleotidyltransferase</keyword>
<dbReference type="InterPro" id="IPR001878">
    <property type="entry name" value="Znf_CCHC"/>
</dbReference>
<dbReference type="OrthoDB" id="1936908at2759"/>
<dbReference type="InterPro" id="IPR005162">
    <property type="entry name" value="Retrotrans_gag_dom"/>
</dbReference>
<evidence type="ECO:0000259" key="2">
    <source>
        <dbReference type="PROSITE" id="PS50158"/>
    </source>
</evidence>
<keyword evidence="1" id="KW-0863">Zinc-finger</keyword>
<comment type="caution">
    <text evidence="3">The sequence shown here is derived from an EMBL/GenBank/DDBJ whole genome shotgun (WGS) entry which is preliminary data.</text>
</comment>
<sequence>MVNTRHNGQLNGSSDDDIEIPNLEAMVAATIANMLPVINANEVVSRIINDSFSKLKPLSFSSAASPQEAEDWITHVEKFFEVLGCGDEFKARLATFKLEGDALNWWKAHKRAKGGDVYMTTCTWAEFRNNFYKWYFPDSEQQRFEREYNTIHQKENENSGEYMQRFLRLSSFVGPIAGDASRQAQHFKWGLKGWVLDRLLNTEFADVSAVNDAARNIEIFHEGSGYNKRNRDGVTTIGVSQAETMITDVQIRGDRIASLLVGTGMTVRVKVLRFSRSLLRVHSWLPPPPLCPTCGKPHPVPCHRITGACFNCGSTNHKVKYCPKRNPSEPMNTAGPSTTSGRVFTTTRDQAASTSGTITGI</sequence>
<keyword evidence="1" id="KW-0479">Metal-binding</keyword>
<keyword evidence="3" id="KW-0808">Transferase</keyword>
<feature type="domain" description="CCHC-type" evidence="2">
    <location>
        <begin position="309"/>
        <end position="324"/>
    </location>
</feature>
<keyword evidence="1" id="KW-0862">Zinc</keyword>
<dbReference type="PANTHER" id="PTHR33223">
    <property type="entry name" value="CCHC-TYPE DOMAIN-CONTAINING PROTEIN"/>
    <property type="match status" value="1"/>
</dbReference>
<evidence type="ECO:0000313" key="4">
    <source>
        <dbReference type="Proteomes" id="UP000245207"/>
    </source>
</evidence>
<keyword evidence="4" id="KW-1185">Reference proteome</keyword>
<dbReference type="PANTHER" id="PTHR33223:SF11">
    <property type="entry name" value="ELEMENT PROTEIN, PUTATIVE-RELATED"/>
    <property type="match status" value="1"/>
</dbReference>
<dbReference type="Pfam" id="PF03732">
    <property type="entry name" value="Retrotrans_gag"/>
    <property type="match status" value="1"/>
</dbReference>
<keyword evidence="3" id="KW-0695">RNA-directed DNA polymerase</keyword>
<gene>
    <name evidence="3" type="ORF">CTI12_AA459420</name>
</gene>